<name>A0A507FPJ7_9FUNG</name>
<sequence length="477" mass="53521">MEALTDEQREKLQLFQSITAIESIETSLEWLQLHSFDVERSVNSFLTGESLDATTILQSAANSPTSAVDASVSNTGLRHRTVHGESASSSSSASSSAPASIPKPAIRQKKVSSPMTLMQTLLYPATLAVRIVWVLLSTIFPFSLLFSSRSALPAPPHSARDSQSTAARFLLDYEAKYGEEHPAFFQGTYSQALEVCKRELRCLLVILHSDEHDDTESFCRDTLASPSLHQFLREKRLVVWGGDIRESEGFVVSNTLLATRYPFMALIAPQGSTRMVVVERFEGPVSDTALKTALQVSLTRVDAVLRAVRDDRERHEQVRTLREQQDEAYNASLRADQEKARKAQEEATRVEKEKELEQQKLRELENKREAKRLRKIELQQTLKDEPDASDSTDIAKIGIRLPGGDRLTRRFKASIATVQDLYDYVETQDLTPIMLESDFEVINTYPRKVLSDRAQTLKDAGLYPSASVMVEEVDPDE</sequence>
<accession>A0A507FPJ7</accession>
<dbReference type="InterPro" id="IPR001012">
    <property type="entry name" value="UBX_dom"/>
</dbReference>
<dbReference type="PROSITE" id="PS50033">
    <property type="entry name" value="UBX"/>
    <property type="match status" value="1"/>
</dbReference>
<dbReference type="InterPro" id="IPR050730">
    <property type="entry name" value="UBX_domain-protein"/>
</dbReference>
<keyword evidence="1" id="KW-0175">Coiled coil</keyword>
<dbReference type="OrthoDB" id="1026733at2759"/>
<dbReference type="Gene3D" id="3.40.30.10">
    <property type="entry name" value="Glutaredoxin"/>
    <property type="match status" value="1"/>
</dbReference>
<dbReference type="GO" id="GO:0043130">
    <property type="term" value="F:ubiquitin binding"/>
    <property type="evidence" value="ECO:0007669"/>
    <property type="project" value="TreeGrafter"/>
</dbReference>
<comment type="caution">
    <text evidence="4">The sequence shown here is derived from an EMBL/GenBank/DDBJ whole genome shotgun (WGS) entry which is preliminary data.</text>
</comment>
<dbReference type="SMART" id="SM00166">
    <property type="entry name" value="UBX"/>
    <property type="match status" value="1"/>
</dbReference>
<feature type="compositionally biased region" description="Basic and acidic residues" evidence="2">
    <location>
        <begin position="335"/>
        <end position="351"/>
    </location>
</feature>
<dbReference type="Gene3D" id="3.10.20.90">
    <property type="entry name" value="Phosphatidylinositol 3-kinase Catalytic Subunit, Chain A, domain 1"/>
    <property type="match status" value="1"/>
</dbReference>
<feature type="compositionally biased region" description="Basic and acidic residues" evidence="2">
    <location>
        <begin position="314"/>
        <end position="325"/>
    </location>
</feature>
<dbReference type="SUPFAM" id="SSF52833">
    <property type="entry name" value="Thioredoxin-like"/>
    <property type="match status" value="1"/>
</dbReference>
<reference evidence="4 5" key="1">
    <citation type="journal article" date="2019" name="Sci. Rep.">
        <title>Comparative genomics of chytrid fungi reveal insights into the obligate biotrophic and pathogenic lifestyle of Synchytrium endobioticum.</title>
        <authorList>
            <person name="van de Vossenberg B.T.L.H."/>
            <person name="Warris S."/>
            <person name="Nguyen H.D.T."/>
            <person name="van Gent-Pelzer M.P.E."/>
            <person name="Joly D.L."/>
            <person name="van de Geest H.C."/>
            <person name="Bonants P.J.M."/>
            <person name="Smith D.S."/>
            <person name="Levesque C.A."/>
            <person name="van der Lee T.A.J."/>
        </authorList>
    </citation>
    <scope>NUCLEOTIDE SEQUENCE [LARGE SCALE GENOMIC DNA]</scope>
    <source>
        <strain evidence="4 5">CBS 675.73</strain>
    </source>
</reference>
<evidence type="ECO:0000259" key="3">
    <source>
        <dbReference type="PROSITE" id="PS50033"/>
    </source>
</evidence>
<dbReference type="SMART" id="SM00594">
    <property type="entry name" value="UAS"/>
    <property type="match status" value="1"/>
</dbReference>
<keyword evidence="5" id="KW-1185">Reference proteome</keyword>
<dbReference type="STRING" id="246404.A0A507FPJ7"/>
<dbReference type="GO" id="GO:0036503">
    <property type="term" value="P:ERAD pathway"/>
    <property type="evidence" value="ECO:0007669"/>
    <property type="project" value="TreeGrafter"/>
</dbReference>
<dbReference type="InterPro" id="IPR006577">
    <property type="entry name" value="UAS"/>
</dbReference>
<dbReference type="GO" id="GO:0005783">
    <property type="term" value="C:endoplasmic reticulum"/>
    <property type="evidence" value="ECO:0007669"/>
    <property type="project" value="TreeGrafter"/>
</dbReference>
<evidence type="ECO:0000313" key="4">
    <source>
        <dbReference type="EMBL" id="TPX77378.1"/>
    </source>
</evidence>
<protein>
    <recommendedName>
        <fullName evidence="3">UBX domain-containing protein</fullName>
    </recommendedName>
</protein>
<evidence type="ECO:0000256" key="1">
    <source>
        <dbReference type="ARBA" id="ARBA00023054"/>
    </source>
</evidence>
<dbReference type="Gene3D" id="1.10.8.10">
    <property type="entry name" value="DNA helicase RuvA subunit, C-terminal domain"/>
    <property type="match status" value="1"/>
</dbReference>
<dbReference type="AlphaFoldDB" id="A0A507FPJ7"/>
<dbReference type="PANTHER" id="PTHR23322:SF1">
    <property type="entry name" value="FAS-ASSOCIATED FACTOR 2"/>
    <property type="match status" value="1"/>
</dbReference>
<dbReference type="InterPro" id="IPR049483">
    <property type="entry name" value="FAF1_2-like_UAS"/>
</dbReference>
<dbReference type="Pfam" id="PF00789">
    <property type="entry name" value="UBX"/>
    <property type="match status" value="1"/>
</dbReference>
<dbReference type="InterPro" id="IPR029071">
    <property type="entry name" value="Ubiquitin-like_domsf"/>
</dbReference>
<dbReference type="Pfam" id="PF21021">
    <property type="entry name" value="FAF1"/>
    <property type="match status" value="1"/>
</dbReference>
<gene>
    <name evidence="4" type="ORF">CcCBS67573_g01367</name>
</gene>
<dbReference type="Pfam" id="PF14555">
    <property type="entry name" value="UBA_4"/>
    <property type="match status" value="1"/>
</dbReference>
<feature type="compositionally biased region" description="Low complexity" evidence="2">
    <location>
        <begin position="86"/>
        <end position="100"/>
    </location>
</feature>
<dbReference type="EMBL" id="QEAP01000022">
    <property type="protein sequence ID" value="TPX77378.1"/>
    <property type="molecule type" value="Genomic_DNA"/>
</dbReference>
<feature type="domain" description="UBX" evidence="3">
    <location>
        <begin position="390"/>
        <end position="470"/>
    </location>
</feature>
<evidence type="ECO:0000313" key="5">
    <source>
        <dbReference type="Proteomes" id="UP000320333"/>
    </source>
</evidence>
<dbReference type="InterPro" id="IPR036249">
    <property type="entry name" value="Thioredoxin-like_sf"/>
</dbReference>
<dbReference type="SUPFAM" id="SSF54236">
    <property type="entry name" value="Ubiquitin-like"/>
    <property type="match status" value="1"/>
</dbReference>
<dbReference type="Proteomes" id="UP000320333">
    <property type="component" value="Unassembled WGS sequence"/>
</dbReference>
<proteinExistence type="predicted"/>
<feature type="region of interest" description="Disordered" evidence="2">
    <location>
        <begin position="314"/>
        <end position="351"/>
    </location>
</feature>
<feature type="region of interest" description="Disordered" evidence="2">
    <location>
        <begin position="79"/>
        <end position="105"/>
    </location>
</feature>
<organism evidence="4 5">
    <name type="scientific">Chytriomyces confervae</name>
    <dbReference type="NCBI Taxonomy" id="246404"/>
    <lineage>
        <taxon>Eukaryota</taxon>
        <taxon>Fungi</taxon>
        <taxon>Fungi incertae sedis</taxon>
        <taxon>Chytridiomycota</taxon>
        <taxon>Chytridiomycota incertae sedis</taxon>
        <taxon>Chytridiomycetes</taxon>
        <taxon>Chytridiales</taxon>
        <taxon>Chytriomycetaceae</taxon>
        <taxon>Chytriomyces</taxon>
    </lineage>
</organism>
<dbReference type="CDD" id="cd01767">
    <property type="entry name" value="UBX"/>
    <property type="match status" value="1"/>
</dbReference>
<evidence type="ECO:0000256" key="2">
    <source>
        <dbReference type="SAM" id="MobiDB-lite"/>
    </source>
</evidence>
<dbReference type="PANTHER" id="PTHR23322">
    <property type="entry name" value="FAS-ASSOCIATED PROTEIN"/>
    <property type="match status" value="1"/>
</dbReference>